<dbReference type="InterPro" id="IPR036291">
    <property type="entry name" value="NAD(P)-bd_dom_sf"/>
</dbReference>
<evidence type="ECO:0000313" key="6">
    <source>
        <dbReference type="EMBL" id="HJC73355.1"/>
    </source>
</evidence>
<keyword evidence="2 4" id="KW-0862">Zinc</keyword>
<name>A0A9D2Q8H3_9FIRM</name>
<dbReference type="InterPro" id="IPR013154">
    <property type="entry name" value="ADH-like_N"/>
</dbReference>
<evidence type="ECO:0000256" key="1">
    <source>
        <dbReference type="ARBA" id="ARBA00022723"/>
    </source>
</evidence>
<keyword evidence="1 4" id="KW-0479">Metal-binding</keyword>
<dbReference type="Pfam" id="PF00107">
    <property type="entry name" value="ADH_zinc_N"/>
    <property type="match status" value="1"/>
</dbReference>
<accession>A0A9D2Q8H3</accession>
<evidence type="ECO:0000256" key="4">
    <source>
        <dbReference type="RuleBase" id="RU361277"/>
    </source>
</evidence>
<gene>
    <name evidence="6" type="ORF">H9697_00140</name>
</gene>
<dbReference type="PROSITE" id="PS00059">
    <property type="entry name" value="ADH_ZINC"/>
    <property type="match status" value="1"/>
</dbReference>
<dbReference type="InterPro" id="IPR002328">
    <property type="entry name" value="ADH_Zn_CS"/>
</dbReference>
<dbReference type="PANTHER" id="PTHR43401">
    <property type="entry name" value="L-THREONINE 3-DEHYDROGENASE"/>
    <property type="match status" value="1"/>
</dbReference>
<keyword evidence="3" id="KW-0560">Oxidoreductase</keyword>
<dbReference type="InterPro" id="IPR050129">
    <property type="entry name" value="Zn_alcohol_dh"/>
</dbReference>
<protein>
    <submittedName>
        <fullName evidence="6">Zinc-binding dehydrogenase</fullName>
    </submittedName>
</protein>
<proteinExistence type="inferred from homology"/>
<dbReference type="GO" id="GO:0016491">
    <property type="term" value="F:oxidoreductase activity"/>
    <property type="evidence" value="ECO:0007669"/>
    <property type="project" value="UniProtKB-KW"/>
</dbReference>
<dbReference type="InterPro" id="IPR011032">
    <property type="entry name" value="GroES-like_sf"/>
</dbReference>
<dbReference type="Pfam" id="PF08240">
    <property type="entry name" value="ADH_N"/>
    <property type="match status" value="1"/>
</dbReference>
<dbReference type="Gene3D" id="3.90.180.10">
    <property type="entry name" value="Medium-chain alcohol dehydrogenases, catalytic domain"/>
    <property type="match status" value="1"/>
</dbReference>
<evidence type="ECO:0000259" key="5">
    <source>
        <dbReference type="SMART" id="SM00829"/>
    </source>
</evidence>
<dbReference type="AlphaFoldDB" id="A0A9D2Q8H3"/>
<evidence type="ECO:0000256" key="3">
    <source>
        <dbReference type="ARBA" id="ARBA00023002"/>
    </source>
</evidence>
<dbReference type="Gene3D" id="3.40.50.720">
    <property type="entry name" value="NAD(P)-binding Rossmann-like Domain"/>
    <property type="match status" value="1"/>
</dbReference>
<dbReference type="InterPro" id="IPR013149">
    <property type="entry name" value="ADH-like_C"/>
</dbReference>
<dbReference type="EMBL" id="DWVY01000001">
    <property type="protein sequence ID" value="HJC73355.1"/>
    <property type="molecule type" value="Genomic_DNA"/>
</dbReference>
<comment type="caution">
    <text evidence="6">The sequence shown here is derived from an EMBL/GenBank/DDBJ whole genome shotgun (WGS) entry which is preliminary data.</text>
</comment>
<comment type="cofactor">
    <cofactor evidence="4">
        <name>Zn(2+)</name>
        <dbReference type="ChEBI" id="CHEBI:29105"/>
    </cofactor>
</comment>
<evidence type="ECO:0000256" key="2">
    <source>
        <dbReference type="ARBA" id="ARBA00022833"/>
    </source>
</evidence>
<sequence>MKGLIVTTDRELRLVDDIPEPEIGDYEALVKIRCCMICNGTDMGVIRHKVREADRYPAVLGHEDAGYVVRVGAKVTSYKAGDLVVRASQPDNEKYASAWGGFAEYAVVKDYAAAAKDGVRLKDASLGITQQVCPPKMRPEDASLLITLKETYSALDRIGSAGCGNMLIIGDGPVALAFLVCAKLQGAGKVYLFGNHREKLETAARLGADGVYLNKDPDEVRRAERELGRKMDFCIDTIGANPTMEQGLDYIHEDGTVAVYGLKSDEYINVRTPVLRNFSIRYIQWPLPEWEARAHEPVVRAVMDGKIDTDALITHRFPVEKYQKGIEAVRNRTALKVVLYFGEE</sequence>
<dbReference type="SUPFAM" id="SSF51735">
    <property type="entry name" value="NAD(P)-binding Rossmann-fold domains"/>
    <property type="match status" value="1"/>
</dbReference>
<dbReference type="Proteomes" id="UP000823902">
    <property type="component" value="Unassembled WGS sequence"/>
</dbReference>
<dbReference type="PANTHER" id="PTHR43401:SF2">
    <property type="entry name" value="L-THREONINE 3-DEHYDROGENASE"/>
    <property type="match status" value="1"/>
</dbReference>
<organism evidence="6 7">
    <name type="scientific">Candidatus Mediterraneibacter faecavium</name>
    <dbReference type="NCBI Taxonomy" id="2838668"/>
    <lineage>
        <taxon>Bacteria</taxon>
        <taxon>Bacillati</taxon>
        <taxon>Bacillota</taxon>
        <taxon>Clostridia</taxon>
        <taxon>Lachnospirales</taxon>
        <taxon>Lachnospiraceae</taxon>
        <taxon>Mediterraneibacter</taxon>
    </lineage>
</organism>
<evidence type="ECO:0000313" key="7">
    <source>
        <dbReference type="Proteomes" id="UP000823902"/>
    </source>
</evidence>
<reference evidence="6" key="2">
    <citation type="submission" date="2021-04" db="EMBL/GenBank/DDBJ databases">
        <authorList>
            <person name="Gilroy R."/>
        </authorList>
    </citation>
    <scope>NUCLEOTIDE SEQUENCE</scope>
    <source>
        <strain evidence="6">CHK196-7946</strain>
    </source>
</reference>
<reference evidence="6" key="1">
    <citation type="journal article" date="2021" name="PeerJ">
        <title>Extensive microbial diversity within the chicken gut microbiome revealed by metagenomics and culture.</title>
        <authorList>
            <person name="Gilroy R."/>
            <person name="Ravi A."/>
            <person name="Getino M."/>
            <person name="Pursley I."/>
            <person name="Horton D.L."/>
            <person name="Alikhan N.F."/>
            <person name="Baker D."/>
            <person name="Gharbi K."/>
            <person name="Hall N."/>
            <person name="Watson M."/>
            <person name="Adriaenssens E.M."/>
            <person name="Foster-Nyarko E."/>
            <person name="Jarju S."/>
            <person name="Secka A."/>
            <person name="Antonio M."/>
            <person name="Oren A."/>
            <person name="Chaudhuri R.R."/>
            <person name="La Ragione R."/>
            <person name="Hildebrand F."/>
            <person name="Pallen M.J."/>
        </authorList>
    </citation>
    <scope>NUCLEOTIDE SEQUENCE</scope>
    <source>
        <strain evidence="6">CHK196-7946</strain>
    </source>
</reference>
<dbReference type="SMART" id="SM00829">
    <property type="entry name" value="PKS_ER"/>
    <property type="match status" value="1"/>
</dbReference>
<dbReference type="InterPro" id="IPR020843">
    <property type="entry name" value="ER"/>
</dbReference>
<comment type="similarity">
    <text evidence="4">Belongs to the zinc-containing alcohol dehydrogenase family.</text>
</comment>
<dbReference type="SUPFAM" id="SSF50129">
    <property type="entry name" value="GroES-like"/>
    <property type="match status" value="1"/>
</dbReference>
<dbReference type="GO" id="GO:0008270">
    <property type="term" value="F:zinc ion binding"/>
    <property type="evidence" value="ECO:0007669"/>
    <property type="project" value="InterPro"/>
</dbReference>
<feature type="domain" description="Enoyl reductase (ER)" evidence="5">
    <location>
        <begin position="7"/>
        <end position="339"/>
    </location>
</feature>